<sequence>MPELPEMETYRQLLIPRIAGKMVTGVQIGREKSINVPVEEFSAAVLGVRVRGISRRAKHLLFHMEQNRVLVLHLMLGGAMVWGTPEERPDRTVQVELAFGEHRLYFIGLRLGYLHLYQEEEASRLLQKLGPEPFDPAFTESNFCSLLGKKRGYLKTALVDQSVLSGIGNCYSDEICFTAGILPQRRLESLAEEELVRLFHAMRSTLSEAASHGGYMDVPLFQGDTLTGGFDPMCRVYDREGEPCVRCGTLIARVDFASKKSFSCPGCQH</sequence>
<accession>A0ACC7NQ74</accession>
<proteinExistence type="predicted"/>
<protein>
    <submittedName>
        <fullName evidence="1">Fpg/Nei family DNA glycosylase</fullName>
    </submittedName>
</protein>
<evidence type="ECO:0000313" key="2">
    <source>
        <dbReference type="Proteomes" id="UP001631969"/>
    </source>
</evidence>
<reference evidence="1" key="1">
    <citation type="submission" date="2024-12" db="EMBL/GenBank/DDBJ databases">
        <authorList>
            <person name="Wu N."/>
        </authorList>
    </citation>
    <scope>NUCLEOTIDE SEQUENCE</scope>
    <source>
        <strain evidence="1">P15</strain>
    </source>
</reference>
<evidence type="ECO:0000313" key="1">
    <source>
        <dbReference type="EMBL" id="MFM9326736.1"/>
    </source>
</evidence>
<gene>
    <name evidence="1" type="ORF">ACI1P1_00355</name>
</gene>
<name>A0ACC7NQ74_9BACL</name>
<comment type="caution">
    <text evidence="1">The sequence shown here is derived from an EMBL/GenBank/DDBJ whole genome shotgun (WGS) entry which is preliminary data.</text>
</comment>
<keyword evidence="2" id="KW-1185">Reference proteome</keyword>
<organism evidence="1 2">
    <name type="scientific">Paenibacillus mesotrionivorans</name>
    <dbReference type="NCBI Taxonomy" id="3160968"/>
    <lineage>
        <taxon>Bacteria</taxon>
        <taxon>Bacillati</taxon>
        <taxon>Bacillota</taxon>
        <taxon>Bacilli</taxon>
        <taxon>Bacillales</taxon>
        <taxon>Paenibacillaceae</taxon>
        <taxon>Paenibacillus</taxon>
    </lineage>
</organism>
<dbReference type="EMBL" id="JBJURJ010000001">
    <property type="protein sequence ID" value="MFM9326736.1"/>
    <property type="molecule type" value="Genomic_DNA"/>
</dbReference>
<dbReference type="Proteomes" id="UP001631969">
    <property type="component" value="Unassembled WGS sequence"/>
</dbReference>